<dbReference type="InterPro" id="IPR035919">
    <property type="entry name" value="EAL_sf"/>
</dbReference>
<evidence type="ECO:0000259" key="24">
    <source>
        <dbReference type="PROSITE" id="PS50885"/>
    </source>
</evidence>
<feature type="domain" description="HAMP" evidence="24">
    <location>
        <begin position="192"/>
        <end position="245"/>
    </location>
</feature>
<dbReference type="CDD" id="cd01949">
    <property type="entry name" value="GGDEF"/>
    <property type="match status" value="1"/>
</dbReference>
<dbReference type="InterPro" id="IPR008207">
    <property type="entry name" value="Sig_transdc_His_kin_Hpt_dom"/>
</dbReference>
<dbReference type="FunFam" id="1.10.287.130:FF:000002">
    <property type="entry name" value="Two-component osmosensing histidine kinase"/>
    <property type="match status" value="1"/>
</dbReference>
<dbReference type="SUPFAM" id="SSF47226">
    <property type="entry name" value="Histidine-containing phosphotransfer domain, HPT domain"/>
    <property type="match status" value="1"/>
</dbReference>
<dbReference type="SUPFAM" id="SSF158472">
    <property type="entry name" value="HAMP domain-like"/>
    <property type="match status" value="1"/>
</dbReference>
<dbReference type="InterPro" id="IPR035965">
    <property type="entry name" value="PAS-like_dom_sf"/>
</dbReference>
<keyword evidence="12" id="KW-0067">ATP-binding</keyword>
<dbReference type="Pfam" id="PF01627">
    <property type="entry name" value="Hpt"/>
    <property type="match status" value="1"/>
</dbReference>
<dbReference type="InterPro" id="IPR000160">
    <property type="entry name" value="GGDEF_dom"/>
</dbReference>
<dbReference type="GO" id="GO:0005524">
    <property type="term" value="F:ATP binding"/>
    <property type="evidence" value="ECO:0007669"/>
    <property type="project" value="UniProtKB-KW"/>
</dbReference>
<keyword evidence="13 20" id="KW-1133">Transmembrane helix</keyword>
<keyword evidence="14" id="KW-0902">Two-component regulatory system</keyword>
<dbReference type="CDD" id="cd00082">
    <property type="entry name" value="HisKA"/>
    <property type="match status" value="1"/>
</dbReference>
<dbReference type="Pfam" id="PF00072">
    <property type="entry name" value="Response_reg"/>
    <property type="match status" value="3"/>
</dbReference>
<dbReference type="InterPro" id="IPR036641">
    <property type="entry name" value="HPT_dom_sf"/>
</dbReference>
<dbReference type="SMART" id="SM00388">
    <property type="entry name" value="HisKA"/>
    <property type="match status" value="1"/>
</dbReference>
<dbReference type="GO" id="GO:0071111">
    <property type="term" value="F:cyclic-guanylate-specific phosphodiesterase activity"/>
    <property type="evidence" value="ECO:0007669"/>
    <property type="project" value="UniProtKB-EC"/>
</dbReference>
<feature type="transmembrane region" description="Helical" evidence="20">
    <location>
        <begin position="165"/>
        <end position="186"/>
    </location>
</feature>
<dbReference type="FunFam" id="3.30.565.10:FF:000010">
    <property type="entry name" value="Sensor histidine kinase RcsC"/>
    <property type="match status" value="1"/>
</dbReference>
<feature type="modified residue" description="4-aspartylphosphate" evidence="19">
    <location>
        <position position="578"/>
    </location>
</feature>
<evidence type="ECO:0000259" key="26">
    <source>
        <dbReference type="PROSITE" id="PS50894"/>
    </source>
</evidence>
<keyword evidence="11" id="KW-0418">Kinase</keyword>
<reference evidence="27 28" key="1">
    <citation type="journal article" date="2018" name="ISME J.">
        <title>Endosymbiont genomes yield clues of tubeworm success.</title>
        <authorList>
            <person name="Li Y."/>
            <person name="Liles M.R."/>
            <person name="Halanych K.M."/>
        </authorList>
    </citation>
    <scope>NUCLEOTIDE SEQUENCE [LARGE SCALE GENOMIC DNA]</scope>
    <source>
        <strain evidence="27">A1462</strain>
    </source>
</reference>
<feature type="domain" description="EAL" evidence="23">
    <location>
        <begin position="1364"/>
        <end position="1617"/>
    </location>
</feature>
<dbReference type="SUPFAM" id="SSF55785">
    <property type="entry name" value="PYP-like sensor domain (PAS domain)"/>
    <property type="match status" value="1"/>
</dbReference>
<keyword evidence="9 20" id="KW-0812">Transmembrane</keyword>
<feature type="domain" description="Response regulatory" evidence="22">
    <location>
        <begin position="524"/>
        <end position="645"/>
    </location>
</feature>
<dbReference type="InterPro" id="IPR043128">
    <property type="entry name" value="Rev_trsase/Diguanyl_cyclase"/>
</dbReference>
<evidence type="ECO:0000256" key="2">
    <source>
        <dbReference type="ARBA" id="ARBA00004651"/>
    </source>
</evidence>
<dbReference type="InterPro" id="IPR029787">
    <property type="entry name" value="Nucleotide_cyclase"/>
</dbReference>
<feature type="modified residue" description="4-aspartylphosphate" evidence="19">
    <location>
        <position position="714"/>
    </location>
</feature>
<sequence length="1636" mass="181463">MDFLSNINIAQKIRRMILLISGVALLIVSVSHMTMEVFSYREALVERVSVLADFISTNSTAALTFDDQKTAQKLLLSLNNQADINGAILYLDNWQMFAAYPQDSGVQARIENENKAWFSELGQSKRIEYRFAQDNLDLLKPVTLDGEVIGHLLIEASLDPLYDQIVDYLLISGLLLVGIMLGVYLLSYSMQRRISGPINNLVNGMQDVADQKNFSLRLQPGNNDEIGTLIERFNSMLGQIEGRDKKLSSYREGLEQKVSERTASLQEAKEGAEAASRAKSEFLATMSHEIRTPMNGVLGMTELLLDTGLDVRAHRLADSAHRSAESLLGVINDILDFSKIEADKLQLNTEDFDLRTLLEDTLELVAGQAHRKGLELIPNLPPDLPRWVRGDAVRLRQILVNLLGNAVKFTKRGEVRLWTRTSERHVNSLQIAFEVSDTGPGIPISQQGEIFNAFSQADSSTTRRFGGTGLGLAIASRLVKLMGGTIELESAPGEGAHFSFKIELEAAIEERSQVPNHDILEGVRVLIVDDHVTNREILHNQVIAWGMRNGSVDSGQQALERLRQAADGGDPYQIVLLDWHMPEMDGFELATAIRNDSSIPAPHLVMLSSTEFDAESSVAQSCGIARHLQKPVRQQQLLLCLREVMGEQVATVANASQTTEKLNGKILLAEDNLVNQEVAITMLMALGCEMDLAGNGLEAVEAATRNTYDLILMDCHMPEMDGFSATSHIRLIEQEKGQKPVTIVALTADVQKGIQEQCETAGMNDYLSKPFSQKRLAELLKKWLKVEVTEQVETGETSLSGKVSGSPVLDPAPLAQLRQLGEMGGRDVLGKSVNHFLKQAPDDVARLRQALEDNDAESLRGIVHSLKSSSANLGAMVFSRHCQQLETSAAEKNLSPAPKLVDKIEALLPNILDALRTEIESSGKTLAIDIPVRQRGECILLVDDDSNFRITTHEALSAVGFEIDEAASGKECLERVAKKIPDIILLDALMDGMDGFEVCRRLRKRREFRTIPILMVTGLEDMATVNQAFQSGADGFITKPVNYNILSHRIRFQLRAARDSKALHESQEQLASAQRMAALGYWRWDAKRDELVISKQLAKMLGASQVACCKKLGGYLDRIHPDDRAFIRDNITSVVDGAPLHPTDYRLLTESNKSVIVHQELDLAPDADGVVLGTVQDITQQRVSERRIRQLAYSDELTGLASRAYFYKHLEDVIKAAHRRKERFALLYLDLDGFKDVNDSLGHDIGDQLLKVIAQRLQKVLRGADFVARLSGDEFCILVDHVNDEYDAADVASRCLQETNQPVDLGLQQIRPRCSIGIAHFPQDGENLQALLKAADSAMYAAKEEGKHRYTFYQPELTTQAEHRLQIEQDLRLALERRELELYYQPQIDVQSGRLIGVEALARWQHPTKGMISPVEFINVAERIGLIKTLGEWALNTACKQAAAWQDMGLPLFQMSVNISPTHIQDPGIVTTVEQILLKTGWLAENLELEVTESVVQTTGENLSVFKNMREMGLKIAIDDFGTGYSSLASLKYLPITCLKIDRLFITDMLKDPESSILLGTIVGVARALGHSVIAEGVETEEQVKVLSGIGCDTIQGYFFSRPVPPEEIPALAQKHFLPEEKDEEAAVLPFPIVNK</sequence>
<dbReference type="InterPro" id="IPR011006">
    <property type="entry name" value="CheY-like_superfamily"/>
</dbReference>
<comment type="subcellular location">
    <subcellularLocation>
        <location evidence="2">Cell membrane</location>
        <topology evidence="2">Multi-pass membrane protein</topology>
    </subcellularLocation>
</comment>
<evidence type="ECO:0000256" key="6">
    <source>
        <dbReference type="ARBA" id="ARBA00022553"/>
    </source>
</evidence>
<dbReference type="PROSITE" id="PS50894">
    <property type="entry name" value="HPT"/>
    <property type="match status" value="1"/>
</dbReference>
<keyword evidence="8" id="KW-0808">Transferase</keyword>
<dbReference type="Gene3D" id="3.30.565.10">
    <property type="entry name" value="Histidine kinase-like ATPase, C-terminal domain"/>
    <property type="match status" value="1"/>
</dbReference>
<evidence type="ECO:0000256" key="11">
    <source>
        <dbReference type="ARBA" id="ARBA00022777"/>
    </source>
</evidence>
<dbReference type="PANTHER" id="PTHR45339">
    <property type="entry name" value="HYBRID SIGNAL TRANSDUCTION HISTIDINE KINASE J"/>
    <property type="match status" value="1"/>
</dbReference>
<evidence type="ECO:0000256" key="7">
    <source>
        <dbReference type="ARBA" id="ARBA00022636"/>
    </source>
</evidence>
<dbReference type="SUPFAM" id="SSF47384">
    <property type="entry name" value="Homodimeric domain of signal transducing histidine kinase"/>
    <property type="match status" value="1"/>
</dbReference>
<dbReference type="Gene3D" id="1.20.120.160">
    <property type="entry name" value="HPT domain"/>
    <property type="match status" value="1"/>
</dbReference>
<dbReference type="SMART" id="SM00052">
    <property type="entry name" value="EAL"/>
    <property type="match status" value="1"/>
</dbReference>
<dbReference type="InterPro" id="IPR036097">
    <property type="entry name" value="HisK_dim/P_sf"/>
</dbReference>
<dbReference type="CDD" id="cd00088">
    <property type="entry name" value="HPT"/>
    <property type="match status" value="1"/>
</dbReference>
<feature type="domain" description="Histidine kinase" evidence="21">
    <location>
        <begin position="285"/>
        <end position="506"/>
    </location>
</feature>
<dbReference type="Gene3D" id="3.30.70.270">
    <property type="match status" value="1"/>
</dbReference>
<name>A0A370DLA9_9GAMM</name>
<comment type="catalytic activity">
    <reaction evidence="1">
        <text>ATP + protein L-histidine = ADP + protein N-phospho-L-histidine.</text>
        <dbReference type="EC" id="2.7.13.3"/>
    </reaction>
</comment>
<dbReference type="CDD" id="cd06225">
    <property type="entry name" value="HAMP"/>
    <property type="match status" value="1"/>
</dbReference>
<dbReference type="NCBIfam" id="TIGR00254">
    <property type="entry name" value="GGDEF"/>
    <property type="match status" value="1"/>
</dbReference>
<dbReference type="FunFam" id="3.20.20.450:FF:000001">
    <property type="entry name" value="Cyclic di-GMP phosphodiesterase yahA"/>
    <property type="match status" value="1"/>
</dbReference>
<dbReference type="Pfam" id="PF00512">
    <property type="entry name" value="HisKA"/>
    <property type="match status" value="1"/>
</dbReference>
<evidence type="ECO:0000259" key="25">
    <source>
        <dbReference type="PROSITE" id="PS50887"/>
    </source>
</evidence>
<feature type="modified residue" description="4-aspartylphosphate" evidence="19">
    <location>
        <position position="987"/>
    </location>
</feature>
<dbReference type="InterPro" id="IPR003660">
    <property type="entry name" value="HAMP_dom"/>
</dbReference>
<dbReference type="SUPFAM" id="SSF55073">
    <property type="entry name" value="Nucleotide cyclase"/>
    <property type="match status" value="1"/>
</dbReference>
<dbReference type="EC" id="2.7.13.3" evidence="4"/>
<dbReference type="CDD" id="cd00130">
    <property type="entry name" value="PAS"/>
    <property type="match status" value="1"/>
</dbReference>
<keyword evidence="15 20" id="KW-0472">Membrane</keyword>
<feature type="domain" description="HPt" evidence="26">
    <location>
        <begin position="825"/>
        <end position="922"/>
    </location>
</feature>
<dbReference type="CDD" id="cd01948">
    <property type="entry name" value="EAL"/>
    <property type="match status" value="1"/>
</dbReference>
<dbReference type="InterPro" id="IPR033417">
    <property type="entry name" value="CHASE8"/>
</dbReference>
<evidence type="ECO:0000256" key="9">
    <source>
        <dbReference type="ARBA" id="ARBA00022692"/>
    </source>
</evidence>
<dbReference type="Gene3D" id="6.10.340.10">
    <property type="match status" value="1"/>
</dbReference>
<evidence type="ECO:0000259" key="23">
    <source>
        <dbReference type="PROSITE" id="PS50883"/>
    </source>
</evidence>
<dbReference type="PROSITE" id="PS50109">
    <property type="entry name" value="HIS_KIN"/>
    <property type="match status" value="1"/>
</dbReference>
<dbReference type="GO" id="GO:0000155">
    <property type="term" value="F:phosphorelay sensor kinase activity"/>
    <property type="evidence" value="ECO:0007669"/>
    <property type="project" value="InterPro"/>
</dbReference>
<dbReference type="InterPro" id="IPR003594">
    <property type="entry name" value="HATPase_dom"/>
</dbReference>
<dbReference type="SMART" id="SM00073">
    <property type="entry name" value="HPT"/>
    <property type="match status" value="1"/>
</dbReference>
<evidence type="ECO:0000256" key="18">
    <source>
        <dbReference type="PROSITE-ProRule" id="PRU00110"/>
    </source>
</evidence>
<proteinExistence type="predicted"/>
<comment type="subunit">
    <text evidence="16">At low DSF concentrations, interacts with RpfF.</text>
</comment>
<dbReference type="PANTHER" id="PTHR45339:SF1">
    <property type="entry name" value="HYBRID SIGNAL TRANSDUCTION HISTIDINE KINASE J"/>
    <property type="match status" value="1"/>
</dbReference>
<feature type="transmembrane region" description="Helical" evidence="20">
    <location>
        <begin position="16"/>
        <end position="35"/>
    </location>
</feature>
<dbReference type="SMART" id="SM00304">
    <property type="entry name" value="HAMP"/>
    <property type="match status" value="1"/>
</dbReference>
<dbReference type="CDD" id="cd16922">
    <property type="entry name" value="HATPase_EvgS-ArcB-TorS-like"/>
    <property type="match status" value="1"/>
</dbReference>
<evidence type="ECO:0000256" key="15">
    <source>
        <dbReference type="ARBA" id="ARBA00023136"/>
    </source>
</evidence>
<dbReference type="Gene3D" id="1.10.287.130">
    <property type="match status" value="1"/>
</dbReference>
<dbReference type="GO" id="GO:0005886">
    <property type="term" value="C:plasma membrane"/>
    <property type="evidence" value="ECO:0007669"/>
    <property type="project" value="UniProtKB-SubCell"/>
</dbReference>
<evidence type="ECO:0000256" key="17">
    <source>
        <dbReference type="ARBA" id="ARBA00068150"/>
    </source>
</evidence>
<evidence type="ECO:0000259" key="22">
    <source>
        <dbReference type="PROSITE" id="PS50110"/>
    </source>
</evidence>
<evidence type="ECO:0000259" key="21">
    <source>
        <dbReference type="PROSITE" id="PS50109"/>
    </source>
</evidence>
<feature type="domain" description="Response regulatory" evidence="22">
    <location>
        <begin position="665"/>
        <end position="784"/>
    </location>
</feature>
<evidence type="ECO:0000256" key="10">
    <source>
        <dbReference type="ARBA" id="ARBA00022741"/>
    </source>
</evidence>
<evidence type="ECO:0000256" key="1">
    <source>
        <dbReference type="ARBA" id="ARBA00000085"/>
    </source>
</evidence>
<evidence type="ECO:0000256" key="13">
    <source>
        <dbReference type="ARBA" id="ARBA00022989"/>
    </source>
</evidence>
<evidence type="ECO:0000256" key="4">
    <source>
        <dbReference type="ARBA" id="ARBA00012438"/>
    </source>
</evidence>
<dbReference type="CDD" id="cd17546">
    <property type="entry name" value="REC_hyHK_CKI1_RcsC-like"/>
    <property type="match status" value="2"/>
</dbReference>
<evidence type="ECO:0000256" key="12">
    <source>
        <dbReference type="ARBA" id="ARBA00022840"/>
    </source>
</evidence>
<keyword evidence="7" id="KW-0973">c-di-GMP</keyword>
<dbReference type="SMART" id="SM00387">
    <property type="entry name" value="HATPase_c"/>
    <property type="match status" value="1"/>
</dbReference>
<gene>
    <name evidence="27" type="ORF">DIZ78_11880</name>
</gene>
<dbReference type="PROSITE" id="PS50887">
    <property type="entry name" value="GGDEF"/>
    <property type="match status" value="1"/>
</dbReference>
<keyword evidence="10" id="KW-0547">Nucleotide-binding</keyword>
<dbReference type="SMART" id="SM00448">
    <property type="entry name" value="REC"/>
    <property type="match status" value="3"/>
</dbReference>
<dbReference type="Pfam" id="PF17152">
    <property type="entry name" value="CHASE8"/>
    <property type="match status" value="1"/>
</dbReference>
<dbReference type="InterPro" id="IPR001789">
    <property type="entry name" value="Sig_transdc_resp-reg_receiver"/>
</dbReference>
<dbReference type="Gene3D" id="3.40.50.2300">
    <property type="match status" value="3"/>
</dbReference>
<dbReference type="Pfam" id="PF00563">
    <property type="entry name" value="EAL"/>
    <property type="match status" value="1"/>
</dbReference>
<feature type="domain" description="Response regulatory" evidence="22">
    <location>
        <begin position="938"/>
        <end position="1054"/>
    </location>
</feature>
<evidence type="ECO:0000313" key="27">
    <source>
        <dbReference type="EMBL" id="RDH85107.1"/>
    </source>
</evidence>
<feature type="modified residue" description="Phosphohistidine" evidence="18">
    <location>
        <position position="864"/>
    </location>
</feature>
<dbReference type="SUPFAM" id="SSF141868">
    <property type="entry name" value="EAL domain-like"/>
    <property type="match status" value="1"/>
</dbReference>
<evidence type="ECO:0000256" key="16">
    <source>
        <dbReference type="ARBA" id="ARBA00064003"/>
    </source>
</evidence>
<dbReference type="SMART" id="SM00267">
    <property type="entry name" value="GGDEF"/>
    <property type="match status" value="1"/>
</dbReference>
<dbReference type="PROSITE" id="PS50883">
    <property type="entry name" value="EAL"/>
    <property type="match status" value="1"/>
</dbReference>
<feature type="domain" description="GGDEF" evidence="25">
    <location>
        <begin position="1222"/>
        <end position="1355"/>
    </location>
</feature>
<keyword evidence="6 19" id="KW-0597">Phosphoprotein</keyword>
<dbReference type="InterPro" id="IPR003661">
    <property type="entry name" value="HisK_dim/P_dom"/>
</dbReference>
<evidence type="ECO:0000313" key="28">
    <source>
        <dbReference type="Proteomes" id="UP000254771"/>
    </source>
</evidence>
<dbReference type="InterPro" id="IPR000014">
    <property type="entry name" value="PAS"/>
</dbReference>
<dbReference type="InterPro" id="IPR005467">
    <property type="entry name" value="His_kinase_dom"/>
</dbReference>
<dbReference type="Pfam" id="PF00990">
    <property type="entry name" value="GGDEF"/>
    <property type="match status" value="1"/>
</dbReference>
<dbReference type="InterPro" id="IPR004358">
    <property type="entry name" value="Sig_transdc_His_kin-like_C"/>
</dbReference>
<dbReference type="Gene3D" id="3.20.20.450">
    <property type="entry name" value="EAL domain"/>
    <property type="match status" value="1"/>
</dbReference>
<keyword evidence="28" id="KW-1185">Reference proteome</keyword>
<organism evidence="27 28">
    <name type="scientific">endosymbiont of Escarpia spicata</name>
    <dbReference type="NCBI Taxonomy" id="2200908"/>
    <lineage>
        <taxon>Bacteria</taxon>
        <taxon>Pseudomonadati</taxon>
        <taxon>Pseudomonadota</taxon>
        <taxon>Gammaproteobacteria</taxon>
        <taxon>sulfur-oxidizing symbionts</taxon>
    </lineage>
</organism>
<evidence type="ECO:0000256" key="19">
    <source>
        <dbReference type="PROSITE-ProRule" id="PRU00169"/>
    </source>
</evidence>
<dbReference type="Pfam" id="PF00672">
    <property type="entry name" value="HAMP"/>
    <property type="match status" value="1"/>
</dbReference>
<dbReference type="SUPFAM" id="SSF55874">
    <property type="entry name" value="ATPase domain of HSP90 chaperone/DNA topoisomerase II/histidine kinase"/>
    <property type="match status" value="1"/>
</dbReference>
<evidence type="ECO:0000256" key="3">
    <source>
        <dbReference type="ARBA" id="ARBA00012282"/>
    </source>
</evidence>
<dbReference type="EMBL" id="QFXE01000014">
    <property type="protein sequence ID" value="RDH85107.1"/>
    <property type="molecule type" value="Genomic_DNA"/>
</dbReference>
<dbReference type="Gene3D" id="3.30.450.20">
    <property type="entry name" value="PAS domain"/>
    <property type="match status" value="1"/>
</dbReference>
<evidence type="ECO:0000256" key="14">
    <source>
        <dbReference type="ARBA" id="ARBA00023012"/>
    </source>
</evidence>
<protein>
    <recommendedName>
        <fullName evidence="17">Sensory/regulatory protein RpfC</fullName>
        <ecNumber evidence="4">2.7.13.3</ecNumber>
        <ecNumber evidence="3">3.1.4.52</ecNumber>
    </recommendedName>
</protein>
<dbReference type="PRINTS" id="PR00344">
    <property type="entry name" value="BCTRLSENSOR"/>
</dbReference>
<evidence type="ECO:0000256" key="20">
    <source>
        <dbReference type="SAM" id="Phobius"/>
    </source>
</evidence>
<dbReference type="Proteomes" id="UP000254771">
    <property type="component" value="Unassembled WGS sequence"/>
</dbReference>
<dbReference type="SUPFAM" id="SSF52172">
    <property type="entry name" value="CheY-like"/>
    <property type="match status" value="3"/>
</dbReference>
<dbReference type="EC" id="3.1.4.52" evidence="3"/>
<keyword evidence="5" id="KW-1003">Cell membrane</keyword>
<accession>A0A370DLA9</accession>
<dbReference type="PROSITE" id="PS50885">
    <property type="entry name" value="HAMP"/>
    <property type="match status" value="1"/>
</dbReference>
<evidence type="ECO:0000256" key="5">
    <source>
        <dbReference type="ARBA" id="ARBA00022475"/>
    </source>
</evidence>
<dbReference type="PROSITE" id="PS50110">
    <property type="entry name" value="RESPONSE_REGULATORY"/>
    <property type="match status" value="3"/>
</dbReference>
<dbReference type="InterPro" id="IPR036890">
    <property type="entry name" value="HATPase_C_sf"/>
</dbReference>
<evidence type="ECO:0000256" key="8">
    <source>
        <dbReference type="ARBA" id="ARBA00022679"/>
    </source>
</evidence>
<dbReference type="Pfam" id="PF02518">
    <property type="entry name" value="HATPase_c"/>
    <property type="match status" value="1"/>
</dbReference>
<comment type="caution">
    <text evidence="27">The sequence shown here is derived from an EMBL/GenBank/DDBJ whole genome shotgun (WGS) entry which is preliminary data.</text>
</comment>
<dbReference type="InterPro" id="IPR001633">
    <property type="entry name" value="EAL_dom"/>
</dbReference>